<feature type="region of interest" description="Disordered" evidence="1">
    <location>
        <begin position="203"/>
        <end position="234"/>
    </location>
</feature>
<dbReference type="AlphaFoldDB" id="A0AA39HUW0"/>
<organism evidence="2 3">
    <name type="scientific">Steinernema hermaphroditum</name>
    <dbReference type="NCBI Taxonomy" id="289476"/>
    <lineage>
        <taxon>Eukaryota</taxon>
        <taxon>Metazoa</taxon>
        <taxon>Ecdysozoa</taxon>
        <taxon>Nematoda</taxon>
        <taxon>Chromadorea</taxon>
        <taxon>Rhabditida</taxon>
        <taxon>Tylenchina</taxon>
        <taxon>Panagrolaimomorpha</taxon>
        <taxon>Strongyloidoidea</taxon>
        <taxon>Steinernematidae</taxon>
        <taxon>Steinernema</taxon>
    </lineage>
</organism>
<gene>
    <name evidence="2" type="ORF">QR680_005838</name>
</gene>
<evidence type="ECO:0000256" key="1">
    <source>
        <dbReference type="SAM" id="MobiDB-lite"/>
    </source>
</evidence>
<accession>A0AA39HUW0</accession>
<feature type="compositionally biased region" description="Basic and acidic residues" evidence="1">
    <location>
        <begin position="209"/>
        <end position="220"/>
    </location>
</feature>
<sequence length="249" mass="28786">MSRFAMPSTLPSSTERILQNFHHLFEHSPEQAEQELYKKRKLQREHQRIERMCLKRMRKNQSPVWNPAENKFIFDGEPIRSPAETMKRNILQVKQRRAKEAEIKTRLKQQNGACEPSVGPSFDAGSQKKKARTSTPPLVVPKIGNHSSTKNAVINYNGQSYELMGVSQEKDGYPMHLSWNEPEPNLVYFYHHDDRRRSAVLLPPAQKKAKTEAPPREKKPAIRLSEEEDLSGPSVNTVELIRMVHNRTK</sequence>
<dbReference type="EMBL" id="JAUCMV010000003">
    <property type="protein sequence ID" value="KAK0411776.1"/>
    <property type="molecule type" value="Genomic_DNA"/>
</dbReference>
<reference evidence="2" key="1">
    <citation type="submission" date="2023-06" db="EMBL/GenBank/DDBJ databases">
        <title>Genomic analysis of the entomopathogenic nematode Steinernema hermaphroditum.</title>
        <authorList>
            <person name="Schwarz E.M."/>
            <person name="Heppert J.K."/>
            <person name="Baniya A."/>
            <person name="Schwartz H.T."/>
            <person name="Tan C.-H."/>
            <person name="Antoshechkin I."/>
            <person name="Sternberg P.W."/>
            <person name="Goodrich-Blair H."/>
            <person name="Dillman A.R."/>
        </authorList>
    </citation>
    <scope>NUCLEOTIDE SEQUENCE</scope>
    <source>
        <strain evidence="2">PS9179</strain>
        <tissue evidence="2">Whole animal</tissue>
    </source>
</reference>
<comment type="caution">
    <text evidence="2">The sequence shown here is derived from an EMBL/GenBank/DDBJ whole genome shotgun (WGS) entry which is preliminary data.</text>
</comment>
<keyword evidence="3" id="KW-1185">Reference proteome</keyword>
<proteinExistence type="predicted"/>
<evidence type="ECO:0000313" key="2">
    <source>
        <dbReference type="EMBL" id="KAK0411776.1"/>
    </source>
</evidence>
<name>A0AA39HUW0_9BILA</name>
<feature type="region of interest" description="Disordered" evidence="1">
    <location>
        <begin position="106"/>
        <end position="144"/>
    </location>
</feature>
<evidence type="ECO:0000313" key="3">
    <source>
        <dbReference type="Proteomes" id="UP001175271"/>
    </source>
</evidence>
<protein>
    <submittedName>
        <fullName evidence="2">Uncharacterized protein</fullName>
    </submittedName>
</protein>
<dbReference type="Proteomes" id="UP001175271">
    <property type="component" value="Unassembled WGS sequence"/>
</dbReference>